<evidence type="ECO:0000256" key="4">
    <source>
        <dbReference type="ARBA" id="ARBA00022679"/>
    </source>
</evidence>
<evidence type="ECO:0000259" key="7">
    <source>
        <dbReference type="Pfam" id="PF00155"/>
    </source>
</evidence>
<dbReference type="KEGG" id="cad:Curi_c15360"/>
<proteinExistence type="inferred from homology"/>
<dbReference type="OrthoDB" id="9802328at2"/>
<protein>
    <recommendedName>
        <fullName evidence="6">Aminotransferase</fullName>
        <ecNumber evidence="6">2.6.1.-</ecNumber>
    </recommendedName>
</protein>
<dbReference type="InterPro" id="IPR004839">
    <property type="entry name" value="Aminotransferase_I/II_large"/>
</dbReference>
<keyword evidence="5" id="KW-0663">Pyridoxal phosphate</keyword>
<dbReference type="InterPro" id="IPR015421">
    <property type="entry name" value="PyrdxlP-dep_Trfase_major"/>
</dbReference>
<evidence type="ECO:0000256" key="6">
    <source>
        <dbReference type="RuleBase" id="RU000481"/>
    </source>
</evidence>
<evidence type="ECO:0000313" key="8">
    <source>
        <dbReference type="EMBL" id="AFS78545.1"/>
    </source>
</evidence>
<dbReference type="GO" id="GO:0030170">
    <property type="term" value="F:pyridoxal phosphate binding"/>
    <property type="evidence" value="ECO:0007669"/>
    <property type="project" value="InterPro"/>
</dbReference>
<comment type="cofactor">
    <cofactor evidence="1 6">
        <name>pyridoxal 5'-phosphate</name>
        <dbReference type="ChEBI" id="CHEBI:597326"/>
    </cofactor>
</comment>
<keyword evidence="9" id="KW-1185">Reference proteome</keyword>
<dbReference type="InterPro" id="IPR050596">
    <property type="entry name" value="AspAT/PAT-like"/>
</dbReference>
<gene>
    <name evidence="8" type="primary">aspB1</name>
    <name evidence="8" type="ordered locus">Curi_c15360</name>
</gene>
<dbReference type="Pfam" id="PF00155">
    <property type="entry name" value="Aminotran_1_2"/>
    <property type="match status" value="1"/>
</dbReference>
<evidence type="ECO:0000313" key="9">
    <source>
        <dbReference type="Proteomes" id="UP000006094"/>
    </source>
</evidence>
<dbReference type="PANTHER" id="PTHR46383:SF1">
    <property type="entry name" value="ASPARTATE AMINOTRANSFERASE"/>
    <property type="match status" value="1"/>
</dbReference>
<dbReference type="eggNOG" id="COG0436">
    <property type="taxonomic scope" value="Bacteria"/>
</dbReference>
<dbReference type="FunFam" id="3.40.640.10:FF:000033">
    <property type="entry name" value="Aspartate aminotransferase"/>
    <property type="match status" value="1"/>
</dbReference>
<keyword evidence="3 6" id="KW-0032">Aminotransferase</keyword>
<reference evidence="8 9" key="1">
    <citation type="journal article" date="2012" name="PLoS ONE">
        <title>The purine-utilizing bacterium Clostridium acidurici 9a: a genome-guided metabolic reconsideration.</title>
        <authorList>
            <person name="Hartwich K."/>
            <person name="Poehlein A."/>
            <person name="Daniel R."/>
        </authorList>
    </citation>
    <scope>NUCLEOTIDE SEQUENCE [LARGE SCALE GENOMIC DNA]</scope>
    <source>
        <strain evidence="9">ATCC 7906 / DSM 604 / BCRC 14475 / CIP 104303 / KCTC 5404 / NCIMB 10678 / 9a</strain>
    </source>
</reference>
<accession>K0B0U9</accession>
<dbReference type="HOGENOM" id="CLU_017584_4_3_9"/>
<evidence type="ECO:0000256" key="1">
    <source>
        <dbReference type="ARBA" id="ARBA00001933"/>
    </source>
</evidence>
<dbReference type="AlphaFoldDB" id="K0B0U9"/>
<dbReference type="PATRIC" id="fig|1128398.3.peg.1572"/>
<dbReference type="Gene3D" id="3.90.1150.10">
    <property type="entry name" value="Aspartate Aminotransferase, domain 1"/>
    <property type="match status" value="1"/>
</dbReference>
<dbReference type="InterPro" id="IPR015424">
    <property type="entry name" value="PyrdxlP-dep_Trfase"/>
</dbReference>
<dbReference type="CDD" id="cd00609">
    <property type="entry name" value="AAT_like"/>
    <property type="match status" value="1"/>
</dbReference>
<feature type="domain" description="Aminotransferase class I/classII large" evidence="7">
    <location>
        <begin position="33"/>
        <end position="391"/>
    </location>
</feature>
<dbReference type="STRING" id="1128398.Curi_c15360"/>
<sequence length="396" mass="43955">MKFNLSKKALSISPSLTLEITAKAQEMRNSGIDIIGFGAGEPDFDTPVNIQEAGIKAIKEGKTRYTATSGIPELKTNICDKLKRENDLDYKPSNILVSSGGKHSIFNALYAILNPGDEVIIPVPYWVSYPEFVTICDAVPVLVETKEENGFKYTPEYLEKVITKNTKVIILNSPSNPTGTVYSEAELQEIAKIAIKHNIFIISDEIYEKLVYDNEKHVSIASLNEDIKNLTIVINGMSKAYAMTGWRIGYAAAHEEIIKVMTNLQSHTTSNPTSISQYASVEGLAGDQSIISEMIKHFESRRNYMVDKINSINYLSCIKPKGAFYVMANISQVKGKTIKGRDIKDSLDFTSLLLEEAKVAVVPGIAFGDDNYVRLSYATSMDNIKRGLDRIEEVLK</sequence>
<dbReference type="PROSITE" id="PS00105">
    <property type="entry name" value="AA_TRANSFER_CLASS_1"/>
    <property type="match status" value="1"/>
</dbReference>
<dbReference type="GO" id="GO:0006520">
    <property type="term" value="P:amino acid metabolic process"/>
    <property type="evidence" value="ECO:0007669"/>
    <property type="project" value="InterPro"/>
</dbReference>
<dbReference type="InterPro" id="IPR015422">
    <property type="entry name" value="PyrdxlP-dep_Trfase_small"/>
</dbReference>
<name>K0B0U9_GOTA9</name>
<evidence type="ECO:0000256" key="3">
    <source>
        <dbReference type="ARBA" id="ARBA00022576"/>
    </source>
</evidence>
<dbReference type="EC" id="2.6.1.-" evidence="6"/>
<dbReference type="InterPro" id="IPR004838">
    <property type="entry name" value="NHTrfase_class1_PyrdxlP-BS"/>
</dbReference>
<evidence type="ECO:0000256" key="2">
    <source>
        <dbReference type="ARBA" id="ARBA00007441"/>
    </source>
</evidence>
<dbReference type="Proteomes" id="UP000006094">
    <property type="component" value="Chromosome"/>
</dbReference>
<keyword evidence="4 6" id="KW-0808">Transferase</keyword>
<organism evidence="8 9">
    <name type="scientific">Gottschalkia acidurici (strain ATCC 7906 / DSM 604 / BCRC 14475 / CIP 104303 / KCTC 5404 / NCIMB 10678 / 9a)</name>
    <name type="common">Clostridium acidurici</name>
    <dbReference type="NCBI Taxonomy" id="1128398"/>
    <lineage>
        <taxon>Bacteria</taxon>
        <taxon>Bacillati</taxon>
        <taxon>Bacillota</taxon>
        <taxon>Tissierellia</taxon>
        <taxon>Tissierellales</taxon>
        <taxon>Gottschalkiaceae</taxon>
        <taxon>Gottschalkia</taxon>
    </lineage>
</organism>
<dbReference type="RefSeq" id="WP_014967681.1">
    <property type="nucleotide sequence ID" value="NC_018664.1"/>
</dbReference>
<dbReference type="PANTHER" id="PTHR46383">
    <property type="entry name" value="ASPARTATE AMINOTRANSFERASE"/>
    <property type="match status" value="1"/>
</dbReference>
<dbReference type="PRINTS" id="PR00753">
    <property type="entry name" value="ACCSYNTHASE"/>
</dbReference>
<dbReference type="Gene3D" id="3.40.640.10">
    <property type="entry name" value="Type I PLP-dependent aspartate aminotransferase-like (Major domain)"/>
    <property type="match status" value="1"/>
</dbReference>
<evidence type="ECO:0000256" key="5">
    <source>
        <dbReference type="ARBA" id="ARBA00022898"/>
    </source>
</evidence>
<dbReference type="SUPFAM" id="SSF53383">
    <property type="entry name" value="PLP-dependent transferases"/>
    <property type="match status" value="1"/>
</dbReference>
<dbReference type="EMBL" id="CP003326">
    <property type="protein sequence ID" value="AFS78545.1"/>
    <property type="molecule type" value="Genomic_DNA"/>
</dbReference>
<dbReference type="GO" id="GO:0008483">
    <property type="term" value="F:transaminase activity"/>
    <property type="evidence" value="ECO:0007669"/>
    <property type="project" value="UniProtKB-KW"/>
</dbReference>
<comment type="similarity">
    <text evidence="2 6">Belongs to the class-I pyridoxal-phosphate-dependent aminotransferase family.</text>
</comment>